<feature type="compositionally biased region" description="Acidic residues" evidence="1">
    <location>
        <begin position="856"/>
        <end position="876"/>
    </location>
</feature>
<dbReference type="Proteomes" id="UP001470230">
    <property type="component" value="Unassembled WGS sequence"/>
</dbReference>
<accession>A0ABR2L508</accession>
<feature type="compositionally biased region" description="Basic and acidic residues" evidence="1">
    <location>
        <begin position="879"/>
        <end position="896"/>
    </location>
</feature>
<dbReference type="EMBL" id="JAPFFF010000001">
    <property type="protein sequence ID" value="KAK8898436.1"/>
    <property type="molecule type" value="Genomic_DNA"/>
</dbReference>
<keyword evidence="3" id="KW-1185">Reference proteome</keyword>
<feature type="region of interest" description="Disordered" evidence="1">
    <location>
        <begin position="838"/>
        <end position="909"/>
    </location>
</feature>
<sequence>MEISNASQAFSKMNFQLNSHSYDIASKTLISIDNDLYPSFCFSNSRQYNNLFAQNTAFYSTIELNKHQDPDVQKAAQHFLHRWSFLISSLSPIDFLTNVQGLIQKNPSYSKYIHVFMPALGNAVSLLSDDEVLHNFPLIQKLFHFVPPNKQSEVPKSVWQAIGKFSPEDEIMQLLRKNLDIKFASIAPNLIQKNPKKFTNILFKEALSAYLNEFLQTCPQRYRIDIDEALNRVNKDCSQLGSAGFNSTCQMLGNLIHYNTYDFTEQQQSNIKSILNSLHSFLSDERIVPNDTNSIVSTLIEGVKKNLFEKDQLKKLLPTIQCKDECPQLQITLLKLSILCMEKGTPISPLTKKLLTFSPWLGQISIQYLEVIGENYSLLKEVNCNLVIHILWSIFHPLPLEETVAVAIVKFLLKLNPTDILELRVDARLDYLFDTYFNLGNFELSKLTLQLAKQFKYSPSITKIDLSNNFCEHYISLLKNADIGLIKELASSGLVRPQSRHSLLTVMQNNPDSYSEFIVPLVNVLYAFCKVVGIINDVDACLSRCGLQKPEITEEIITVDELKDLFTEIDGPIEQSSFVTFLSATLDTFCALSNEPMNRTKVNQNNFSKAALIASNLIILSPKHVLGLLTSLQKIRAKNTKDLKKKKKDVEKETNSAAAGYNEAFRIVETTQIPIKYSVDFVLYANSRYDGYSEISKQFPKYINEALGKSRMISDMFRKELKQPLQPMKTFLSFVGIKEHQEWVNVCQVLIPPHEWMLRAGDAKLIDGLKSLSQESKRILGLRFAQIKNMPKPVTEARETYEVRSKLIRLKPLRIAPGPAVHPRDTKAAKSGRIPIQQIPINLPQGDASSGNLNLNEDEDENDSQEFESTEFDESNDTTSKHSENSEHLENSKHSEISINSENSITTSSSSGTLYEVISFLWHSKLELPESISFEALENLALSHSKNPKMLIGFFSWASTHNQKINLEKWEKSILVKRYTPMWYLAIAMFASNIRCPFMKLSASVIKILQKCLTSFGYPAISKSSLVHGYYHLTGVKWLIVRNIISIDVSFFHDYPLVVAEMARNFDIFKKYIDELDTSKDKELNEKTLIGINDIIMNPSDDQMMQTSLFPTNRTYHNRIMTFKEMSTIPSQIEIPQEILYSIINVLQKAKNISNSYFYFFMNIKLSDEQFERVSEIFFKDKKNSKFLLPSLYLSECSKSPLLQEEAIQFYTDKPPSFTRAFFRSLICPFVPPANQDLIMKIECKLESVFPDFCYNDFAKNSIKMWSDSSPISTLRFGRINNEVGSALLNDMKVPSYQSIVVYNLLCSLQDDELARALPFESSKAFFSFKGEMSRILLETASSDGSNVFFTLRAASAVFKNIGIENAMILIAKKEFFQRPNFLCVVIAFLSLKKAAQNEKNQNVLDFIQMFQNPETSLIQNENRKKIFLSLNSDESLSSLIHSSY</sequence>
<feature type="compositionally biased region" description="Low complexity" evidence="1">
    <location>
        <begin position="897"/>
        <end position="909"/>
    </location>
</feature>
<proteinExistence type="predicted"/>
<protein>
    <submittedName>
        <fullName evidence="2">Uncharacterized protein</fullName>
    </submittedName>
</protein>
<name>A0ABR2L508_9EUKA</name>
<evidence type="ECO:0000313" key="3">
    <source>
        <dbReference type="Proteomes" id="UP001470230"/>
    </source>
</evidence>
<evidence type="ECO:0000313" key="2">
    <source>
        <dbReference type="EMBL" id="KAK8898436.1"/>
    </source>
</evidence>
<comment type="caution">
    <text evidence="2">The sequence shown here is derived from an EMBL/GenBank/DDBJ whole genome shotgun (WGS) entry which is preliminary data.</text>
</comment>
<gene>
    <name evidence="2" type="ORF">M9Y10_000723</name>
</gene>
<organism evidence="2 3">
    <name type="scientific">Tritrichomonas musculus</name>
    <dbReference type="NCBI Taxonomy" id="1915356"/>
    <lineage>
        <taxon>Eukaryota</taxon>
        <taxon>Metamonada</taxon>
        <taxon>Parabasalia</taxon>
        <taxon>Tritrichomonadida</taxon>
        <taxon>Tritrichomonadidae</taxon>
        <taxon>Tritrichomonas</taxon>
    </lineage>
</organism>
<reference evidence="2 3" key="1">
    <citation type="submission" date="2024-04" db="EMBL/GenBank/DDBJ databases">
        <title>Tritrichomonas musculus Genome.</title>
        <authorList>
            <person name="Alves-Ferreira E."/>
            <person name="Grigg M."/>
            <person name="Lorenzi H."/>
            <person name="Galac M."/>
        </authorList>
    </citation>
    <scope>NUCLEOTIDE SEQUENCE [LARGE SCALE GENOMIC DNA]</scope>
    <source>
        <strain evidence="2 3">EAF2021</strain>
    </source>
</reference>
<evidence type="ECO:0000256" key="1">
    <source>
        <dbReference type="SAM" id="MobiDB-lite"/>
    </source>
</evidence>